<name>A0A318IWF9_9BURK</name>
<sequence>MFKKTFLLSLILGSQLLMTGCAVVYDIGQDSNQRQCEKIQDWNERKTCLQQNKTTYEQYEKQREDLRTKGTEKK</sequence>
<dbReference type="OrthoDB" id="8704456at2"/>
<protein>
    <recommendedName>
        <fullName evidence="4">Lipoprotein</fullName>
    </recommendedName>
</protein>
<feature type="chain" id="PRO_5016455723" description="Lipoprotein" evidence="1">
    <location>
        <begin position="25"/>
        <end position="74"/>
    </location>
</feature>
<dbReference type="EMBL" id="QJKB01000011">
    <property type="protein sequence ID" value="PXX38711.1"/>
    <property type="molecule type" value="Genomic_DNA"/>
</dbReference>
<evidence type="ECO:0000313" key="3">
    <source>
        <dbReference type="Proteomes" id="UP000247792"/>
    </source>
</evidence>
<dbReference type="RefSeq" id="WP_110257552.1">
    <property type="nucleotide sequence ID" value="NZ_QJKB01000011.1"/>
</dbReference>
<evidence type="ECO:0000256" key="1">
    <source>
        <dbReference type="SAM" id="SignalP"/>
    </source>
</evidence>
<evidence type="ECO:0000313" key="2">
    <source>
        <dbReference type="EMBL" id="PXX38711.1"/>
    </source>
</evidence>
<keyword evidence="3" id="KW-1185">Reference proteome</keyword>
<organism evidence="2 3">
    <name type="scientific">Undibacterium pigrum</name>
    <dbReference type="NCBI Taxonomy" id="401470"/>
    <lineage>
        <taxon>Bacteria</taxon>
        <taxon>Pseudomonadati</taxon>
        <taxon>Pseudomonadota</taxon>
        <taxon>Betaproteobacteria</taxon>
        <taxon>Burkholderiales</taxon>
        <taxon>Oxalobacteraceae</taxon>
        <taxon>Undibacterium</taxon>
    </lineage>
</organism>
<dbReference type="AlphaFoldDB" id="A0A318IWF9"/>
<dbReference type="PROSITE" id="PS51257">
    <property type="entry name" value="PROKAR_LIPOPROTEIN"/>
    <property type="match status" value="1"/>
</dbReference>
<comment type="caution">
    <text evidence="2">The sequence shown here is derived from an EMBL/GenBank/DDBJ whole genome shotgun (WGS) entry which is preliminary data.</text>
</comment>
<gene>
    <name evidence="2" type="ORF">DFR42_11177</name>
</gene>
<dbReference type="Proteomes" id="UP000247792">
    <property type="component" value="Unassembled WGS sequence"/>
</dbReference>
<reference evidence="2 3" key="1">
    <citation type="submission" date="2018-05" db="EMBL/GenBank/DDBJ databases">
        <title>Genomic Encyclopedia of Type Strains, Phase IV (KMG-IV): sequencing the most valuable type-strain genomes for metagenomic binning, comparative biology and taxonomic classification.</title>
        <authorList>
            <person name="Goeker M."/>
        </authorList>
    </citation>
    <scope>NUCLEOTIDE SEQUENCE [LARGE SCALE GENOMIC DNA]</scope>
    <source>
        <strain evidence="2 3">DSM 19792</strain>
    </source>
</reference>
<keyword evidence="1" id="KW-0732">Signal</keyword>
<accession>A0A318IWF9</accession>
<proteinExistence type="predicted"/>
<evidence type="ECO:0008006" key="4">
    <source>
        <dbReference type="Google" id="ProtNLM"/>
    </source>
</evidence>
<feature type="signal peptide" evidence="1">
    <location>
        <begin position="1"/>
        <end position="24"/>
    </location>
</feature>